<dbReference type="InterPro" id="IPR020472">
    <property type="entry name" value="WD40_PAC1"/>
</dbReference>
<protein>
    <recommendedName>
        <fullName evidence="8">F-box domain-containing protein</fullName>
    </recommendedName>
</protein>
<feature type="compositionally biased region" description="Polar residues" evidence="7">
    <location>
        <begin position="10"/>
        <end position="31"/>
    </location>
</feature>
<feature type="repeat" description="WD" evidence="6">
    <location>
        <begin position="509"/>
        <end position="548"/>
    </location>
</feature>
<dbReference type="InterPro" id="IPR001680">
    <property type="entry name" value="WD40_rpt"/>
</dbReference>
<dbReference type="Proteomes" id="UP001642406">
    <property type="component" value="Unassembled WGS sequence"/>
</dbReference>
<feature type="repeat" description="WD" evidence="6">
    <location>
        <begin position="748"/>
        <end position="772"/>
    </location>
</feature>
<keyword evidence="4" id="KW-0677">Repeat</keyword>
<dbReference type="PROSITE" id="PS00678">
    <property type="entry name" value="WD_REPEATS_1"/>
    <property type="match status" value="2"/>
</dbReference>
<evidence type="ECO:0000256" key="3">
    <source>
        <dbReference type="ARBA" id="ARBA00022574"/>
    </source>
</evidence>
<feature type="region of interest" description="Disordered" evidence="7">
    <location>
        <begin position="200"/>
        <end position="219"/>
    </location>
</feature>
<feature type="compositionally biased region" description="Low complexity" evidence="7">
    <location>
        <begin position="32"/>
        <end position="60"/>
    </location>
</feature>
<evidence type="ECO:0000256" key="2">
    <source>
        <dbReference type="ARBA" id="ARBA00007968"/>
    </source>
</evidence>
<dbReference type="SUPFAM" id="SSF50998">
    <property type="entry name" value="Quinoprotein alcohol dehydrogenase-like"/>
    <property type="match status" value="1"/>
</dbReference>
<dbReference type="EMBL" id="CAWUHC010000036">
    <property type="protein sequence ID" value="CAK7221863.1"/>
    <property type="molecule type" value="Genomic_DNA"/>
</dbReference>
<feature type="region of interest" description="Disordered" evidence="7">
    <location>
        <begin position="441"/>
        <end position="466"/>
    </location>
</feature>
<proteinExistence type="inferred from homology"/>
<evidence type="ECO:0000259" key="8">
    <source>
        <dbReference type="PROSITE" id="PS50181"/>
    </source>
</evidence>
<feature type="compositionally biased region" description="Low complexity" evidence="7">
    <location>
        <begin position="99"/>
        <end position="113"/>
    </location>
</feature>
<feature type="repeat" description="WD" evidence="6">
    <location>
        <begin position="790"/>
        <end position="812"/>
    </location>
</feature>
<dbReference type="SMART" id="SM00256">
    <property type="entry name" value="FBOX"/>
    <property type="match status" value="1"/>
</dbReference>
<reference evidence="9 10" key="1">
    <citation type="submission" date="2024-01" db="EMBL/GenBank/DDBJ databases">
        <authorList>
            <person name="Allen C."/>
            <person name="Tagirdzhanova G."/>
        </authorList>
    </citation>
    <scope>NUCLEOTIDE SEQUENCE [LARGE SCALE GENOMIC DNA]</scope>
</reference>
<feature type="compositionally biased region" description="Basic and acidic residues" evidence="7">
    <location>
        <begin position="156"/>
        <end position="173"/>
    </location>
</feature>
<dbReference type="PRINTS" id="PR00320">
    <property type="entry name" value="GPROTEINBRPT"/>
</dbReference>
<dbReference type="PANTHER" id="PTHR19872:SF9">
    <property type="entry name" value="UBIQUITIN-BINDING SDF UBIQUITIN LIGASE COMPLEX SUBUNIT"/>
    <property type="match status" value="1"/>
</dbReference>
<evidence type="ECO:0000313" key="9">
    <source>
        <dbReference type="EMBL" id="CAK7221863.1"/>
    </source>
</evidence>
<dbReference type="SMART" id="SM00320">
    <property type="entry name" value="WD40"/>
    <property type="match status" value="7"/>
</dbReference>
<feature type="region of interest" description="Disordered" evidence="7">
    <location>
        <begin position="377"/>
        <end position="411"/>
    </location>
</feature>
<evidence type="ECO:0000256" key="6">
    <source>
        <dbReference type="PROSITE-ProRule" id="PRU00221"/>
    </source>
</evidence>
<feature type="compositionally biased region" description="Low complexity" evidence="7">
    <location>
        <begin position="441"/>
        <end position="463"/>
    </location>
</feature>
<keyword evidence="3 6" id="KW-0853">WD repeat</keyword>
<dbReference type="Gene3D" id="2.130.10.10">
    <property type="entry name" value="YVTN repeat-like/Quinoprotein amine dehydrogenase"/>
    <property type="match status" value="2"/>
</dbReference>
<feature type="domain" description="F-box" evidence="8">
    <location>
        <begin position="302"/>
        <end position="348"/>
    </location>
</feature>
<evidence type="ECO:0000256" key="5">
    <source>
        <dbReference type="ARBA" id="ARBA00022786"/>
    </source>
</evidence>
<evidence type="ECO:0000313" key="10">
    <source>
        <dbReference type="Proteomes" id="UP001642406"/>
    </source>
</evidence>
<dbReference type="InterPro" id="IPR019775">
    <property type="entry name" value="WD40_repeat_CS"/>
</dbReference>
<feature type="compositionally biased region" description="Polar residues" evidence="7">
    <location>
        <begin position="73"/>
        <end position="96"/>
    </location>
</feature>
<dbReference type="PANTHER" id="PTHR19872">
    <property type="entry name" value="UBIQUITIN LIGASE SPECIFICITY FACTOR/HREP PROTEIN"/>
    <property type="match status" value="1"/>
</dbReference>
<accession>A0ABP0BQD5</accession>
<dbReference type="Pfam" id="PF12937">
    <property type="entry name" value="F-box-like"/>
    <property type="match status" value="1"/>
</dbReference>
<evidence type="ECO:0000256" key="7">
    <source>
        <dbReference type="SAM" id="MobiDB-lite"/>
    </source>
</evidence>
<dbReference type="InterPro" id="IPR036047">
    <property type="entry name" value="F-box-like_dom_sf"/>
</dbReference>
<keyword evidence="5" id="KW-0833">Ubl conjugation pathway</keyword>
<dbReference type="PROSITE" id="PS50082">
    <property type="entry name" value="WD_REPEATS_2"/>
    <property type="match status" value="6"/>
</dbReference>
<feature type="region of interest" description="Disordered" evidence="7">
    <location>
        <begin position="688"/>
        <end position="719"/>
    </location>
</feature>
<dbReference type="CDD" id="cd22147">
    <property type="entry name" value="F-box_SpPof1-like"/>
    <property type="match status" value="1"/>
</dbReference>
<comment type="pathway">
    <text evidence="1">Protein modification; protein ubiquitination.</text>
</comment>
<gene>
    <name evidence="9" type="ORF">SBRCBS47491_004673</name>
</gene>
<dbReference type="InterPro" id="IPR001810">
    <property type="entry name" value="F-box_dom"/>
</dbReference>
<feature type="compositionally biased region" description="Basic and acidic residues" evidence="7">
    <location>
        <begin position="134"/>
        <end position="143"/>
    </location>
</feature>
<feature type="repeat" description="WD" evidence="6">
    <location>
        <begin position="549"/>
        <end position="588"/>
    </location>
</feature>
<dbReference type="PROSITE" id="PS50294">
    <property type="entry name" value="WD_REPEATS_REGION"/>
    <property type="match status" value="3"/>
</dbReference>
<feature type="region of interest" description="Disordered" evidence="7">
    <location>
        <begin position="1"/>
        <end position="184"/>
    </location>
</feature>
<sequence>MDHARLSAGLVTQSGSPQQHASVSQEAQAPGSSSSAHHIPSSSSSSATPSSSSPSSSTPITQQLRAFDPSDPKTLSIQPTTSRATVAYNNHSTSEATGAEPASTYTATPSASSLDRHPATATNNDPHGRNTLTTDDHHHDHSHTAHSHYQQQQAADTEKDCDRRRPEEEDRGRPLKMSSQLLGKTVTPFLKDHIPGLYSPMTKRGTIKDMEGRNKDPNSRYCYRHRPDSKCRRAADESKMVKIQQELENLKPDDQQAITHVWSLFSAAPAKQRELMLQGIMTQCCFPQLSKVSREVADQLKIDFITALPAEVAFKVLCYLDPVSLCKAAVVSKQWRELADDDQVWHRMCEQHIDRKCTKCGFGLPLLERKRLRGWTRSQQLSHSQHTHAEKPRIPTHAPTLPAPSSLRDQSPLKRDASEFFADVSGSSSKRACTENISSAVSTTGSVTSSNASAPASGSTATTVQTERDLELARALEQDRKPRAWKDVYRDRFRVGYNWRNGRCAVKVFRGHTNGVTCLQIDDVMMATGSYDATIRIWNLETGEQTRLLRGHTQGIRSLQFDDKILVSGSLDGTMKIWNWHTGELLNTLVCHQGGVISVHLDGEWLASGSTDKTIKVFNLKTKESFTLKGHGDWVNQVRIDGTASRTLFSASDDCKVKLWDLESKRCIRTFEGHVGHVQQVLTLPADFEPDEDPAASGHQDKADVSSVNSGHGGSPVASQAIGEDEFSIRASYGPGFLSNPDRPLPCRYILSSALDSTIKCWDTATGKCVRTFFGHLEGVWALVGDTLRVVSGANDTMVKVWEPRSGKCERTWTGHRGPVTCVGLSDSRLASGSEDGEVRLYSFQDRAGLEETGTPS</sequence>
<dbReference type="Gene3D" id="1.20.1280.50">
    <property type="match status" value="1"/>
</dbReference>
<organism evidence="9 10">
    <name type="scientific">Sporothrix bragantina</name>
    <dbReference type="NCBI Taxonomy" id="671064"/>
    <lineage>
        <taxon>Eukaryota</taxon>
        <taxon>Fungi</taxon>
        <taxon>Dikarya</taxon>
        <taxon>Ascomycota</taxon>
        <taxon>Pezizomycotina</taxon>
        <taxon>Sordariomycetes</taxon>
        <taxon>Sordariomycetidae</taxon>
        <taxon>Ophiostomatales</taxon>
        <taxon>Ophiostomataceae</taxon>
        <taxon>Sporothrix</taxon>
    </lineage>
</organism>
<dbReference type="PROSITE" id="PS50181">
    <property type="entry name" value="FBOX"/>
    <property type="match status" value="1"/>
</dbReference>
<evidence type="ECO:0000256" key="1">
    <source>
        <dbReference type="ARBA" id="ARBA00004906"/>
    </source>
</evidence>
<comment type="similarity">
    <text evidence="2">Belongs to the WD repeat MET30/SCONB/SCON-2 family.</text>
</comment>
<keyword evidence="10" id="KW-1185">Reference proteome</keyword>
<dbReference type="InterPro" id="IPR011047">
    <property type="entry name" value="Quinoprotein_ADH-like_sf"/>
</dbReference>
<dbReference type="CDD" id="cd00200">
    <property type="entry name" value="WD40"/>
    <property type="match status" value="1"/>
</dbReference>
<dbReference type="InterPro" id="IPR051075">
    <property type="entry name" value="SCF_subunit_WD-repeat"/>
</dbReference>
<dbReference type="InterPro" id="IPR015943">
    <property type="entry name" value="WD40/YVTN_repeat-like_dom_sf"/>
</dbReference>
<dbReference type="SUPFAM" id="SSF81383">
    <property type="entry name" value="F-box domain"/>
    <property type="match status" value="1"/>
</dbReference>
<comment type="caution">
    <text evidence="9">The sequence shown here is derived from an EMBL/GenBank/DDBJ whole genome shotgun (WGS) entry which is preliminary data.</text>
</comment>
<feature type="compositionally biased region" description="Basic and acidic residues" evidence="7">
    <location>
        <begin position="206"/>
        <end position="218"/>
    </location>
</feature>
<dbReference type="Pfam" id="PF00400">
    <property type="entry name" value="WD40"/>
    <property type="match status" value="6"/>
</dbReference>
<feature type="repeat" description="WD" evidence="6">
    <location>
        <begin position="628"/>
        <end position="670"/>
    </location>
</feature>
<evidence type="ECO:0000256" key="4">
    <source>
        <dbReference type="ARBA" id="ARBA00022737"/>
    </source>
</evidence>
<name>A0ABP0BQD5_9PEZI</name>
<feature type="repeat" description="WD" evidence="6">
    <location>
        <begin position="813"/>
        <end position="852"/>
    </location>
</feature>